<protein>
    <submittedName>
        <fullName evidence="1">Uncharacterized protein</fullName>
    </submittedName>
</protein>
<dbReference type="EMBL" id="LWSG01000046">
    <property type="protein sequence ID" value="OAS82162.1"/>
    <property type="molecule type" value="Genomic_DNA"/>
</dbReference>
<proteinExistence type="predicted"/>
<evidence type="ECO:0000313" key="1">
    <source>
        <dbReference type="EMBL" id="OAS82162.1"/>
    </source>
</evidence>
<evidence type="ECO:0000313" key="2">
    <source>
        <dbReference type="Proteomes" id="UP000078534"/>
    </source>
</evidence>
<sequence length="74" mass="8715">MTRSLRLWKLNEVMKKVAKKGYVGFVGFDVLIRREDYKIPVSILLYLPRLVQSNANEDKMNPIIQFKFIRCPEG</sequence>
<reference evidence="2" key="1">
    <citation type="submission" date="2016-04" db="EMBL/GenBank/DDBJ databases">
        <authorList>
            <person name="Lyu Z."/>
            <person name="Lyu W."/>
        </authorList>
    </citation>
    <scope>NUCLEOTIDE SEQUENCE [LARGE SCALE GENOMIC DNA]</scope>
    <source>
        <strain evidence="2">C44</strain>
    </source>
</reference>
<name>A0A179SPA4_9BACI</name>
<keyword evidence="2" id="KW-1185">Reference proteome</keyword>
<organism evidence="1 2">
    <name type="scientific">Metabacillus litoralis</name>
    <dbReference type="NCBI Taxonomy" id="152268"/>
    <lineage>
        <taxon>Bacteria</taxon>
        <taxon>Bacillati</taxon>
        <taxon>Bacillota</taxon>
        <taxon>Bacilli</taxon>
        <taxon>Bacillales</taxon>
        <taxon>Bacillaceae</taxon>
        <taxon>Metabacillus</taxon>
    </lineage>
</organism>
<comment type="caution">
    <text evidence="1">The sequence shown here is derived from an EMBL/GenBank/DDBJ whole genome shotgun (WGS) entry which is preliminary data.</text>
</comment>
<gene>
    <name evidence="1" type="ORF">A6K24_14005</name>
</gene>
<accession>A0A179SPA4</accession>
<dbReference type="AlphaFoldDB" id="A0A179SPA4"/>
<dbReference type="Proteomes" id="UP000078534">
    <property type="component" value="Unassembled WGS sequence"/>
</dbReference>